<organism evidence="1 2">
    <name type="scientific">Proteiniphilum saccharofermentans</name>
    <dbReference type="NCBI Taxonomy" id="1642647"/>
    <lineage>
        <taxon>Bacteria</taxon>
        <taxon>Pseudomonadati</taxon>
        <taxon>Bacteroidota</taxon>
        <taxon>Bacteroidia</taxon>
        <taxon>Bacteroidales</taxon>
        <taxon>Dysgonomonadaceae</taxon>
        <taxon>Proteiniphilum</taxon>
    </lineage>
</organism>
<proteinExistence type="predicted"/>
<evidence type="ECO:0000313" key="2">
    <source>
        <dbReference type="Proteomes" id="UP000187464"/>
    </source>
</evidence>
<dbReference type="Proteomes" id="UP000187464">
    <property type="component" value="Chromosome I"/>
</dbReference>
<name>A0A1R3T2Z8_9BACT</name>
<protein>
    <submittedName>
        <fullName evidence="1">Uncharacterized protein</fullName>
    </submittedName>
</protein>
<accession>A0A1R3T2Z8</accession>
<reference evidence="2" key="1">
    <citation type="submission" date="2016-08" db="EMBL/GenBank/DDBJ databases">
        <authorList>
            <person name="Wibberg D."/>
        </authorList>
    </citation>
    <scope>NUCLEOTIDE SEQUENCE [LARGE SCALE GENOMIC DNA]</scope>
</reference>
<gene>
    <name evidence="1" type="ORF">PSM36_0782</name>
</gene>
<keyword evidence="2" id="KW-1185">Reference proteome</keyword>
<dbReference type="AlphaFoldDB" id="A0A1R3T2Z8"/>
<evidence type="ECO:0000313" key="1">
    <source>
        <dbReference type="EMBL" id="SCD19608.1"/>
    </source>
</evidence>
<dbReference type="EMBL" id="LT605205">
    <property type="protein sequence ID" value="SCD19608.1"/>
    <property type="molecule type" value="Genomic_DNA"/>
</dbReference>
<sequence length="48" mass="5861">MKDYSILIIDEFQEFDSENSSIFSDIQNLWDRVLLQKNPYFLNVPFMR</sequence>
<dbReference type="KEGG" id="psac:PSM36_0782"/>